<organism evidence="2 3">
    <name type="scientific">Caerostris darwini</name>
    <dbReference type="NCBI Taxonomy" id="1538125"/>
    <lineage>
        <taxon>Eukaryota</taxon>
        <taxon>Metazoa</taxon>
        <taxon>Ecdysozoa</taxon>
        <taxon>Arthropoda</taxon>
        <taxon>Chelicerata</taxon>
        <taxon>Arachnida</taxon>
        <taxon>Araneae</taxon>
        <taxon>Araneomorphae</taxon>
        <taxon>Entelegynae</taxon>
        <taxon>Araneoidea</taxon>
        <taxon>Araneidae</taxon>
        <taxon>Caerostris</taxon>
    </lineage>
</organism>
<dbReference type="Proteomes" id="UP001054837">
    <property type="component" value="Unassembled WGS sequence"/>
</dbReference>
<name>A0AAV4NMD0_9ARAC</name>
<comment type="caution">
    <text evidence="2">The sequence shown here is derived from an EMBL/GenBank/DDBJ whole genome shotgun (WGS) entry which is preliminary data.</text>
</comment>
<evidence type="ECO:0000313" key="3">
    <source>
        <dbReference type="Proteomes" id="UP001054837"/>
    </source>
</evidence>
<proteinExistence type="predicted"/>
<accession>A0AAV4NMD0</accession>
<sequence>MLEQIVRNRQSSCYGMQHPSDPRSQTIPLHLHLPQPVSCGEVNPPSRSCLRRRKKEEERERSSNPSPLLPTISGASERRRNKRKKA</sequence>
<feature type="region of interest" description="Disordered" evidence="1">
    <location>
        <begin position="1"/>
        <end position="86"/>
    </location>
</feature>
<keyword evidence="3" id="KW-1185">Reference proteome</keyword>
<evidence type="ECO:0000313" key="2">
    <source>
        <dbReference type="EMBL" id="GIX85828.1"/>
    </source>
</evidence>
<reference evidence="2 3" key="1">
    <citation type="submission" date="2021-06" db="EMBL/GenBank/DDBJ databases">
        <title>Caerostris darwini draft genome.</title>
        <authorList>
            <person name="Kono N."/>
            <person name="Arakawa K."/>
        </authorList>
    </citation>
    <scope>NUCLEOTIDE SEQUENCE [LARGE SCALE GENOMIC DNA]</scope>
</reference>
<protein>
    <submittedName>
        <fullName evidence="2">Uncharacterized protein</fullName>
    </submittedName>
</protein>
<dbReference type="EMBL" id="BPLQ01001822">
    <property type="protein sequence ID" value="GIX85828.1"/>
    <property type="molecule type" value="Genomic_DNA"/>
</dbReference>
<gene>
    <name evidence="2" type="ORF">CDAR_242241</name>
</gene>
<evidence type="ECO:0000256" key="1">
    <source>
        <dbReference type="SAM" id="MobiDB-lite"/>
    </source>
</evidence>
<dbReference type="AlphaFoldDB" id="A0AAV4NMD0"/>